<dbReference type="PANTHER" id="PTHR30203:SF20">
    <property type="entry name" value="MULTIDRUG RESISTANCE OUTER MEMBRANE PROTEIN MDTP-RELATED"/>
    <property type="match status" value="1"/>
</dbReference>
<dbReference type="InterPro" id="IPR003423">
    <property type="entry name" value="OMP_efflux"/>
</dbReference>
<reference evidence="10 11" key="1">
    <citation type="submission" date="2019-04" db="EMBL/GenBank/DDBJ databases">
        <title>Crenobacter sp. nov.</title>
        <authorList>
            <person name="Shi S."/>
        </authorList>
    </citation>
    <scope>NUCLEOTIDE SEQUENCE [LARGE SCALE GENOMIC DNA]</scope>
    <source>
        <strain evidence="10 11">GY 70310</strain>
    </source>
</reference>
<dbReference type="Gene3D" id="1.20.1600.10">
    <property type="entry name" value="Outer membrane efflux proteins (OEP)"/>
    <property type="match status" value="1"/>
</dbReference>
<dbReference type="PANTHER" id="PTHR30203">
    <property type="entry name" value="OUTER MEMBRANE CATION EFFLUX PROTEIN"/>
    <property type="match status" value="1"/>
</dbReference>
<keyword evidence="11" id="KW-1185">Reference proteome</keyword>
<evidence type="ECO:0000256" key="7">
    <source>
        <dbReference type="ARBA" id="ARBA00023139"/>
    </source>
</evidence>
<proteinExistence type="inferred from homology"/>
<comment type="caution">
    <text evidence="10">The sequence shown here is derived from an EMBL/GenBank/DDBJ whole genome shotgun (WGS) entry which is preliminary data.</text>
</comment>
<organism evidence="10 11">
    <name type="scientific">Crenobacter intestini</name>
    <dbReference type="NCBI Taxonomy" id="2563443"/>
    <lineage>
        <taxon>Bacteria</taxon>
        <taxon>Pseudomonadati</taxon>
        <taxon>Pseudomonadota</taxon>
        <taxon>Betaproteobacteria</taxon>
        <taxon>Neisseriales</taxon>
        <taxon>Neisseriaceae</taxon>
        <taxon>Crenobacter</taxon>
    </lineage>
</organism>
<dbReference type="Proteomes" id="UP000308891">
    <property type="component" value="Unassembled WGS sequence"/>
</dbReference>
<dbReference type="EMBL" id="STGJ01000011">
    <property type="protein sequence ID" value="TIC81462.1"/>
    <property type="molecule type" value="Genomic_DNA"/>
</dbReference>
<accession>A0A4T0URK1</accession>
<feature type="signal peptide" evidence="9">
    <location>
        <begin position="1"/>
        <end position="25"/>
    </location>
</feature>
<dbReference type="OrthoDB" id="9770517at2"/>
<gene>
    <name evidence="10" type="ORF">E5K04_11140</name>
</gene>
<dbReference type="GO" id="GO:0005886">
    <property type="term" value="C:plasma membrane"/>
    <property type="evidence" value="ECO:0007669"/>
    <property type="project" value="UniProtKB-SubCell"/>
</dbReference>
<comment type="similarity">
    <text evidence="2 9">Belongs to the outer membrane factor (OMF) (TC 1.B.17) family.</text>
</comment>
<evidence type="ECO:0000313" key="10">
    <source>
        <dbReference type="EMBL" id="TIC81462.1"/>
    </source>
</evidence>
<dbReference type="Pfam" id="PF02321">
    <property type="entry name" value="OEP"/>
    <property type="match status" value="2"/>
</dbReference>
<comment type="subcellular location">
    <subcellularLocation>
        <location evidence="9">Cell membrane</location>
        <topology evidence="9">Lipid-anchor</topology>
    </subcellularLocation>
    <subcellularLocation>
        <location evidence="1">Membrane</location>
    </subcellularLocation>
</comment>
<evidence type="ECO:0000256" key="6">
    <source>
        <dbReference type="ARBA" id="ARBA00023136"/>
    </source>
</evidence>
<evidence type="ECO:0000256" key="4">
    <source>
        <dbReference type="ARBA" id="ARBA00022692"/>
    </source>
</evidence>
<dbReference type="GO" id="GO:0015562">
    <property type="term" value="F:efflux transmembrane transporter activity"/>
    <property type="evidence" value="ECO:0007669"/>
    <property type="project" value="InterPro"/>
</dbReference>
<dbReference type="NCBIfam" id="TIGR01845">
    <property type="entry name" value="outer_NodT"/>
    <property type="match status" value="1"/>
</dbReference>
<evidence type="ECO:0000256" key="2">
    <source>
        <dbReference type="ARBA" id="ARBA00007613"/>
    </source>
</evidence>
<dbReference type="SUPFAM" id="SSF56954">
    <property type="entry name" value="Outer membrane efflux proteins (OEP)"/>
    <property type="match status" value="1"/>
</dbReference>
<feature type="chain" id="PRO_5020994397" evidence="9">
    <location>
        <begin position="26"/>
        <end position="467"/>
    </location>
</feature>
<evidence type="ECO:0000256" key="9">
    <source>
        <dbReference type="RuleBase" id="RU362097"/>
    </source>
</evidence>
<keyword evidence="5 9" id="KW-0732">Signal</keyword>
<name>A0A4T0URK1_9NEIS</name>
<sequence length="467" mass="48992">MIDNKSRYTLSLLAALLLAGCASDAALQRQATPLDSARYGVDAAAQAPASAQGRWWRALHNPEIDRLVAAAEAGHPSLDAARARIRQASAALAATDAQAMPQLSLGGDVERTRSSEYGILPPPLSGHWYTVKSLSLDLGWRLDLWGRLREEARAARLQRDALELEAQATRQWLASALVAQYLELAGSRAEAAALDAALAAAGQQQAYAGALARSGIVSADSADAARAQRQALAAQREQLKAREAAARHALAAISTLPQREIDALKAAQLPDWPLDARALTTAALAKRPDLQAALANVKASEHGVEAARLAYYPDVTLGAFAGLSAQHLGDLFKHGALSAGLVPGFTLPVFDAGALDAQLQARSAGRDAAIASYNQTLLQAVREAADGVSNTEAAQAAEREVREAHAALEANARRSQARVRAGLAAPAQAADATRQSALALQQLAAARTRTLQAQAALMRALAVPEHD</sequence>
<evidence type="ECO:0000256" key="8">
    <source>
        <dbReference type="ARBA" id="ARBA00023288"/>
    </source>
</evidence>
<keyword evidence="7 9" id="KW-0564">Palmitate</keyword>
<dbReference type="AlphaFoldDB" id="A0A4T0URK1"/>
<dbReference type="PROSITE" id="PS51257">
    <property type="entry name" value="PROKAR_LIPOPROTEIN"/>
    <property type="match status" value="1"/>
</dbReference>
<protein>
    <submittedName>
        <fullName evidence="10">Efflux transporter outer membrane subunit</fullName>
    </submittedName>
</protein>
<evidence type="ECO:0000256" key="5">
    <source>
        <dbReference type="ARBA" id="ARBA00022729"/>
    </source>
</evidence>
<evidence type="ECO:0000256" key="1">
    <source>
        <dbReference type="ARBA" id="ARBA00004370"/>
    </source>
</evidence>
<evidence type="ECO:0000313" key="11">
    <source>
        <dbReference type="Proteomes" id="UP000308891"/>
    </source>
</evidence>
<keyword evidence="8 9" id="KW-0449">Lipoprotein</keyword>
<evidence type="ECO:0000256" key="3">
    <source>
        <dbReference type="ARBA" id="ARBA00022452"/>
    </source>
</evidence>
<keyword evidence="6 9" id="KW-0472">Membrane</keyword>
<keyword evidence="3 9" id="KW-1134">Transmembrane beta strand</keyword>
<keyword evidence="4 9" id="KW-0812">Transmembrane</keyword>
<dbReference type="Gene3D" id="2.20.200.10">
    <property type="entry name" value="Outer membrane efflux proteins (OEP)"/>
    <property type="match status" value="1"/>
</dbReference>
<dbReference type="InterPro" id="IPR010131">
    <property type="entry name" value="MdtP/NodT-like"/>
</dbReference>